<keyword evidence="2" id="KW-0378">Hydrolase</keyword>
<sequence length="189" mass="20440">MTKAFAVPPDHYRTSWTIEEVLALPENGMRQELLEGRLVVSPVPPKPHQWAAKRLERLFDDAAPLGLEANREVNLQLGADLLIPDVMVGSADALSDAGPCMNAADVTMVAEILSPGNTAFGRAWKSQRYAEGGIPFFVEVELSGVVQVTVYELRGRGYAKIAAAHAGEILKSAEPFELSFDPAELVGAR</sequence>
<evidence type="ECO:0000313" key="2">
    <source>
        <dbReference type="EMBL" id="GAA4611746.1"/>
    </source>
</evidence>
<accession>A0ABP8TQG9</accession>
<dbReference type="Proteomes" id="UP001500212">
    <property type="component" value="Unassembled WGS sequence"/>
</dbReference>
<dbReference type="Pfam" id="PF05685">
    <property type="entry name" value="Uma2"/>
    <property type="match status" value="1"/>
</dbReference>
<dbReference type="PANTHER" id="PTHR35400:SF3">
    <property type="entry name" value="SLL1072 PROTEIN"/>
    <property type="match status" value="1"/>
</dbReference>
<dbReference type="InterPro" id="IPR011335">
    <property type="entry name" value="Restrct_endonuc-II-like"/>
</dbReference>
<dbReference type="GO" id="GO:0004519">
    <property type="term" value="F:endonuclease activity"/>
    <property type="evidence" value="ECO:0007669"/>
    <property type="project" value="UniProtKB-KW"/>
</dbReference>
<dbReference type="InterPro" id="IPR008538">
    <property type="entry name" value="Uma2"/>
</dbReference>
<keyword evidence="2" id="KW-0255">Endonuclease</keyword>
<name>A0ABP8TQG9_9ACTN</name>
<organism evidence="2 3">
    <name type="scientific">Actinoallomurus liliacearum</name>
    <dbReference type="NCBI Taxonomy" id="1080073"/>
    <lineage>
        <taxon>Bacteria</taxon>
        <taxon>Bacillati</taxon>
        <taxon>Actinomycetota</taxon>
        <taxon>Actinomycetes</taxon>
        <taxon>Streptosporangiales</taxon>
        <taxon>Thermomonosporaceae</taxon>
        <taxon>Actinoallomurus</taxon>
    </lineage>
</organism>
<dbReference type="PANTHER" id="PTHR35400">
    <property type="entry name" value="SLR1083 PROTEIN"/>
    <property type="match status" value="1"/>
</dbReference>
<gene>
    <name evidence="2" type="ORF">GCM10023195_49960</name>
</gene>
<protein>
    <submittedName>
        <fullName evidence="2">Uma2 family endonuclease</fullName>
    </submittedName>
</protein>
<comment type="caution">
    <text evidence="2">The sequence shown here is derived from an EMBL/GenBank/DDBJ whole genome shotgun (WGS) entry which is preliminary data.</text>
</comment>
<feature type="domain" description="Putative restriction endonuclease" evidence="1">
    <location>
        <begin position="19"/>
        <end position="179"/>
    </location>
</feature>
<evidence type="ECO:0000313" key="3">
    <source>
        <dbReference type="Proteomes" id="UP001500212"/>
    </source>
</evidence>
<dbReference type="CDD" id="cd06260">
    <property type="entry name" value="DUF820-like"/>
    <property type="match status" value="1"/>
</dbReference>
<dbReference type="Gene3D" id="3.90.1570.10">
    <property type="entry name" value="tt1808, chain A"/>
    <property type="match status" value="1"/>
</dbReference>
<evidence type="ECO:0000259" key="1">
    <source>
        <dbReference type="Pfam" id="PF05685"/>
    </source>
</evidence>
<dbReference type="EMBL" id="BAABHJ010000017">
    <property type="protein sequence ID" value="GAA4611746.1"/>
    <property type="molecule type" value="Genomic_DNA"/>
</dbReference>
<dbReference type="InterPro" id="IPR012296">
    <property type="entry name" value="Nuclease_put_TT1808"/>
</dbReference>
<reference evidence="3" key="1">
    <citation type="journal article" date="2019" name="Int. J. Syst. Evol. Microbiol.">
        <title>The Global Catalogue of Microorganisms (GCM) 10K type strain sequencing project: providing services to taxonomists for standard genome sequencing and annotation.</title>
        <authorList>
            <consortium name="The Broad Institute Genomics Platform"/>
            <consortium name="The Broad Institute Genome Sequencing Center for Infectious Disease"/>
            <person name="Wu L."/>
            <person name="Ma J."/>
        </authorList>
    </citation>
    <scope>NUCLEOTIDE SEQUENCE [LARGE SCALE GENOMIC DNA]</scope>
    <source>
        <strain evidence="3">JCM 17938</strain>
    </source>
</reference>
<keyword evidence="3" id="KW-1185">Reference proteome</keyword>
<proteinExistence type="predicted"/>
<keyword evidence="2" id="KW-0540">Nuclease</keyword>
<dbReference type="SUPFAM" id="SSF52980">
    <property type="entry name" value="Restriction endonuclease-like"/>
    <property type="match status" value="1"/>
</dbReference>
<dbReference type="RefSeq" id="WP_345359017.1">
    <property type="nucleotide sequence ID" value="NZ_BAABHJ010000017.1"/>
</dbReference>